<dbReference type="GO" id="GO:0006260">
    <property type="term" value="P:DNA replication"/>
    <property type="evidence" value="ECO:0007669"/>
    <property type="project" value="UniProtKB-KW"/>
</dbReference>
<evidence type="ECO:0000256" key="3">
    <source>
        <dbReference type="ARBA" id="ARBA00022763"/>
    </source>
</evidence>
<dbReference type="PANTHER" id="PTHR47810:SF1">
    <property type="entry name" value="DNA LIGASE B"/>
    <property type="match status" value="1"/>
</dbReference>
<dbReference type="InterPro" id="IPR029319">
    <property type="entry name" value="DNA_ligase_OB"/>
</dbReference>
<keyword evidence="8" id="KW-1185">Reference proteome</keyword>
<evidence type="ECO:0000259" key="6">
    <source>
        <dbReference type="Pfam" id="PF14743"/>
    </source>
</evidence>
<evidence type="ECO:0000256" key="5">
    <source>
        <dbReference type="SAM" id="SignalP"/>
    </source>
</evidence>
<dbReference type="NCBIfam" id="NF006592">
    <property type="entry name" value="PRK09125.1"/>
    <property type="match status" value="1"/>
</dbReference>
<dbReference type="SUPFAM" id="SSF50249">
    <property type="entry name" value="Nucleic acid-binding proteins"/>
    <property type="match status" value="1"/>
</dbReference>
<dbReference type="GO" id="GO:0006281">
    <property type="term" value="P:DNA repair"/>
    <property type="evidence" value="ECO:0007669"/>
    <property type="project" value="UniProtKB-KW"/>
</dbReference>
<reference evidence="7 8" key="1">
    <citation type="submission" date="2016-10" db="EMBL/GenBank/DDBJ databases">
        <authorList>
            <person name="de Groot N.N."/>
        </authorList>
    </citation>
    <scope>NUCLEOTIDE SEQUENCE [LARGE SCALE GENOMIC DNA]</scope>
    <source>
        <strain evidence="7 8">DSM 25927</strain>
    </source>
</reference>
<evidence type="ECO:0000256" key="2">
    <source>
        <dbReference type="ARBA" id="ARBA00022705"/>
    </source>
</evidence>
<dbReference type="RefSeq" id="WP_093288617.1">
    <property type="nucleotide sequence ID" value="NZ_FOFS01000013.1"/>
</dbReference>
<sequence length="281" mass="30917">MHRRQVLLQLLALGSLGLSPTAHPQPRGLMLAQVYSKQQPLDFADWWISEKLDGVRACWDGQRLWTRGGHAIAAPDWFTRELPAFSLDGELWAGRGAFERASGIVRNGSDDDAGWRSLRYMIFDLPETAGSFDQRLQTLRSLPLGAAAQAVEQFRLDDANALQARLEAVVAAGGEGLMLHRGASRYVSGRSEDLRKFKPYEDAEALVIATVPGQGRLAGLMGALEVRSDDGRRFRIGSGFSDAQRRKPPAPGSRIRYAYNGLTASGLPRFARYLGLRSDPP</sequence>
<evidence type="ECO:0000256" key="4">
    <source>
        <dbReference type="ARBA" id="ARBA00023204"/>
    </source>
</evidence>
<keyword evidence="1 7" id="KW-0436">Ligase</keyword>
<dbReference type="EMBL" id="FOFS01000013">
    <property type="protein sequence ID" value="SEQ98157.1"/>
    <property type="molecule type" value="Genomic_DNA"/>
</dbReference>
<dbReference type="CDD" id="cd08041">
    <property type="entry name" value="OBF_kDNA_ligase_like"/>
    <property type="match status" value="1"/>
</dbReference>
<gene>
    <name evidence="7" type="ORF">SAMN04488038_11399</name>
</gene>
<dbReference type="Gene3D" id="3.30.1490.70">
    <property type="match status" value="1"/>
</dbReference>
<keyword evidence="2" id="KW-0235">DNA replication</keyword>
<dbReference type="OrthoDB" id="9782700at2"/>
<dbReference type="AlphaFoldDB" id="A0A1H9KGV7"/>
<organism evidence="7 8">
    <name type="scientific">Solimonas aquatica</name>
    <dbReference type="NCBI Taxonomy" id="489703"/>
    <lineage>
        <taxon>Bacteria</taxon>
        <taxon>Pseudomonadati</taxon>
        <taxon>Pseudomonadota</taxon>
        <taxon>Gammaproteobacteria</taxon>
        <taxon>Nevskiales</taxon>
        <taxon>Nevskiaceae</taxon>
        <taxon>Solimonas</taxon>
    </lineage>
</organism>
<dbReference type="Proteomes" id="UP000199233">
    <property type="component" value="Unassembled WGS sequence"/>
</dbReference>
<evidence type="ECO:0000313" key="7">
    <source>
        <dbReference type="EMBL" id="SEQ98157.1"/>
    </source>
</evidence>
<dbReference type="Gene3D" id="3.30.470.30">
    <property type="entry name" value="DNA ligase/mRNA capping enzyme"/>
    <property type="match status" value="1"/>
</dbReference>
<dbReference type="CDD" id="cd07896">
    <property type="entry name" value="Adenylation_kDNA_ligase_like"/>
    <property type="match status" value="1"/>
</dbReference>
<keyword evidence="3" id="KW-0227">DNA damage</keyword>
<feature type="signal peptide" evidence="5">
    <location>
        <begin position="1"/>
        <end position="24"/>
    </location>
</feature>
<dbReference type="PANTHER" id="PTHR47810">
    <property type="entry name" value="DNA LIGASE"/>
    <property type="match status" value="1"/>
</dbReference>
<dbReference type="STRING" id="489703.SAMN04488038_11399"/>
<keyword evidence="5" id="KW-0732">Signal</keyword>
<dbReference type="InterPro" id="IPR050326">
    <property type="entry name" value="NAD_dep_DNA_ligaseB"/>
</dbReference>
<feature type="domain" description="DNA ligase OB-like" evidence="6">
    <location>
        <begin position="212"/>
        <end position="277"/>
    </location>
</feature>
<dbReference type="Pfam" id="PF14743">
    <property type="entry name" value="DNA_ligase_OB_2"/>
    <property type="match status" value="1"/>
</dbReference>
<dbReference type="Gene3D" id="2.40.50.140">
    <property type="entry name" value="Nucleic acid-binding proteins"/>
    <property type="match status" value="1"/>
</dbReference>
<proteinExistence type="predicted"/>
<keyword evidence="4" id="KW-0234">DNA repair</keyword>
<evidence type="ECO:0000256" key="1">
    <source>
        <dbReference type="ARBA" id="ARBA00022598"/>
    </source>
</evidence>
<protein>
    <submittedName>
        <fullName evidence="7">DNA ligase-1</fullName>
    </submittedName>
</protein>
<feature type="chain" id="PRO_5011732357" evidence="5">
    <location>
        <begin position="25"/>
        <end position="281"/>
    </location>
</feature>
<evidence type="ECO:0000313" key="8">
    <source>
        <dbReference type="Proteomes" id="UP000199233"/>
    </source>
</evidence>
<name>A0A1H9KGV7_9GAMM</name>
<accession>A0A1H9KGV7</accession>
<dbReference type="GO" id="GO:0016874">
    <property type="term" value="F:ligase activity"/>
    <property type="evidence" value="ECO:0007669"/>
    <property type="project" value="UniProtKB-KW"/>
</dbReference>
<dbReference type="InterPro" id="IPR012340">
    <property type="entry name" value="NA-bd_OB-fold"/>
</dbReference>
<dbReference type="SUPFAM" id="SSF56091">
    <property type="entry name" value="DNA ligase/mRNA capping enzyme, catalytic domain"/>
    <property type="match status" value="1"/>
</dbReference>